<keyword evidence="1" id="KW-0732">Signal</keyword>
<keyword evidence="3" id="KW-1185">Reference proteome</keyword>
<evidence type="ECO:0000313" key="2">
    <source>
        <dbReference type="EnsemblMetazoa" id="SCAU003187-PA"/>
    </source>
</evidence>
<name>A0A1I8NYE9_STOCA</name>
<protein>
    <submittedName>
        <fullName evidence="2">Uncharacterized protein</fullName>
    </submittedName>
</protein>
<dbReference type="EnsemblMetazoa" id="SCAU003187-RA">
    <property type="protein sequence ID" value="SCAU003187-PA"/>
    <property type="gene ID" value="SCAU003187"/>
</dbReference>
<reference evidence="2" key="1">
    <citation type="submission" date="2020-05" db="UniProtKB">
        <authorList>
            <consortium name="EnsemblMetazoa"/>
        </authorList>
    </citation>
    <scope>IDENTIFICATION</scope>
    <source>
        <strain evidence="2">USDA</strain>
    </source>
</reference>
<dbReference type="Proteomes" id="UP000095300">
    <property type="component" value="Unassembled WGS sequence"/>
</dbReference>
<proteinExistence type="predicted"/>
<feature type="signal peptide" evidence="1">
    <location>
        <begin position="1"/>
        <end position="20"/>
    </location>
</feature>
<evidence type="ECO:0000256" key="1">
    <source>
        <dbReference type="SAM" id="SignalP"/>
    </source>
</evidence>
<feature type="chain" id="PRO_5009325824" evidence="1">
    <location>
        <begin position="21"/>
        <end position="247"/>
    </location>
</feature>
<sequence>MLMFNCIWSSILFIFIFSNAQNCIFGNMLGDRKMPSSIKPTWAERNQKPIAISPINELSKTAPYPNKLNTIIKSAKQSSQVALQNFGVTYPNPIVDGVGQKHLLESFQTTLKQQKQSSLSKRKEKELQEKKINDFFQNVLMNRKMRVPNNKNKLNNKIKAAMQRSKDSLHKMGVPSHSAIFDEDSQKQLLQFYKQILKRQSDHPDNDDDDDGEYNIKRFHLAVMRNCAKVINNRCAAARKKNFRKLV</sequence>
<evidence type="ECO:0000313" key="3">
    <source>
        <dbReference type="Proteomes" id="UP000095300"/>
    </source>
</evidence>
<accession>A0A1I8NYE9</accession>
<dbReference type="VEuPathDB" id="VectorBase:SCAU003187"/>
<gene>
    <name evidence="2" type="primary">106089811</name>
</gene>
<dbReference type="AlphaFoldDB" id="A0A1I8NYE9"/>
<organism evidence="2 3">
    <name type="scientific">Stomoxys calcitrans</name>
    <name type="common">Stable fly</name>
    <name type="synonym">Conops calcitrans</name>
    <dbReference type="NCBI Taxonomy" id="35570"/>
    <lineage>
        <taxon>Eukaryota</taxon>
        <taxon>Metazoa</taxon>
        <taxon>Ecdysozoa</taxon>
        <taxon>Arthropoda</taxon>
        <taxon>Hexapoda</taxon>
        <taxon>Insecta</taxon>
        <taxon>Pterygota</taxon>
        <taxon>Neoptera</taxon>
        <taxon>Endopterygota</taxon>
        <taxon>Diptera</taxon>
        <taxon>Brachycera</taxon>
        <taxon>Muscomorpha</taxon>
        <taxon>Muscoidea</taxon>
        <taxon>Muscidae</taxon>
        <taxon>Stomoxys</taxon>
    </lineage>
</organism>